<organism evidence="1">
    <name type="scientific">Pithovirus LCPAC202</name>
    <dbReference type="NCBI Taxonomy" id="2506592"/>
    <lineage>
        <taxon>Viruses</taxon>
        <taxon>Pithoviruses</taxon>
    </lineage>
</organism>
<dbReference type="EMBL" id="MK500510">
    <property type="protein sequence ID" value="QBK91102.1"/>
    <property type="molecule type" value="Genomic_DNA"/>
</dbReference>
<accession>A0A481Z6S3</accession>
<name>A0A481Z6S3_9VIRU</name>
<sequence>MQDTKDVDRIIGNTDSWKIEQKINLEREKFLKIYTSLRKDIDSEPGQNFLVLIYLLQNPPRGGLHGSLFPVGVYSTREHAERKAAQLCSDNHVDSVRIFLMTDWGDIIEKCPANRVKYTTSDSKLVSLEDIRHQKKVNQYKKEVKFRDELEEEHLRSNKLGTIEHYQYSWYRAVKHKSKMEYLKRQLDETEKAFKVSAKAIQVDFEMNPSLDETWLPDLKTKLGQRKELDVYNAIVLGYDKLKKEVLEKKKRRNDISTT</sequence>
<proteinExistence type="predicted"/>
<protein>
    <submittedName>
        <fullName evidence="1">Uncharacterized protein</fullName>
    </submittedName>
</protein>
<evidence type="ECO:0000313" key="1">
    <source>
        <dbReference type="EMBL" id="QBK91102.1"/>
    </source>
</evidence>
<reference evidence="1" key="1">
    <citation type="journal article" date="2019" name="MBio">
        <title>Virus Genomes from Deep Sea Sediments Expand the Ocean Megavirome and Support Independent Origins of Viral Gigantism.</title>
        <authorList>
            <person name="Backstrom D."/>
            <person name="Yutin N."/>
            <person name="Jorgensen S.L."/>
            <person name="Dharamshi J."/>
            <person name="Homa F."/>
            <person name="Zaremba-Niedwiedzka K."/>
            <person name="Spang A."/>
            <person name="Wolf Y.I."/>
            <person name="Koonin E.V."/>
            <person name="Ettema T.J."/>
        </authorList>
    </citation>
    <scope>NUCLEOTIDE SEQUENCE</scope>
</reference>
<gene>
    <name evidence="1" type="ORF">LCPAC202_00760</name>
</gene>